<keyword evidence="3" id="KW-1185">Reference proteome</keyword>
<protein>
    <submittedName>
        <fullName evidence="2">Uncharacterized protein</fullName>
    </submittedName>
</protein>
<evidence type="ECO:0000256" key="1">
    <source>
        <dbReference type="SAM" id="Phobius"/>
    </source>
</evidence>
<dbReference type="AlphaFoldDB" id="A0AAQ3RJM4"/>
<keyword evidence="1" id="KW-0472">Membrane</keyword>
<dbReference type="EMBL" id="CP144692">
    <property type="protein sequence ID" value="WVY97788.1"/>
    <property type="molecule type" value="Genomic_DNA"/>
</dbReference>
<name>A0AAQ3RJM4_VIGMU</name>
<gene>
    <name evidence="2" type="ORF">V8G54_029939</name>
</gene>
<keyword evidence="1" id="KW-0812">Transmembrane</keyword>
<organism evidence="2 3">
    <name type="scientific">Vigna mungo</name>
    <name type="common">Black gram</name>
    <name type="synonym">Phaseolus mungo</name>
    <dbReference type="NCBI Taxonomy" id="3915"/>
    <lineage>
        <taxon>Eukaryota</taxon>
        <taxon>Viridiplantae</taxon>
        <taxon>Streptophyta</taxon>
        <taxon>Embryophyta</taxon>
        <taxon>Tracheophyta</taxon>
        <taxon>Spermatophyta</taxon>
        <taxon>Magnoliopsida</taxon>
        <taxon>eudicotyledons</taxon>
        <taxon>Gunneridae</taxon>
        <taxon>Pentapetalae</taxon>
        <taxon>rosids</taxon>
        <taxon>fabids</taxon>
        <taxon>Fabales</taxon>
        <taxon>Fabaceae</taxon>
        <taxon>Papilionoideae</taxon>
        <taxon>50 kb inversion clade</taxon>
        <taxon>NPAAA clade</taxon>
        <taxon>indigoferoid/millettioid clade</taxon>
        <taxon>Phaseoleae</taxon>
        <taxon>Vigna</taxon>
    </lineage>
</organism>
<sequence length="110" mass="12174">MTVHGFPLAAAIIVTYLWRGAEVEIHQSRVQIAAAVRFTHWWIDSSCRSRSVGVVSVVVAAVVSVVVVVVPFFTRQNESCRLHQLQAEPQLVGFNVGESGDRPFEEEVRG</sequence>
<feature type="transmembrane region" description="Helical" evidence="1">
    <location>
        <begin position="52"/>
        <end position="73"/>
    </location>
</feature>
<evidence type="ECO:0000313" key="2">
    <source>
        <dbReference type="EMBL" id="WVY97788.1"/>
    </source>
</evidence>
<proteinExistence type="predicted"/>
<accession>A0AAQ3RJM4</accession>
<reference evidence="2 3" key="1">
    <citation type="journal article" date="2023" name="Life. Sci Alliance">
        <title>Evolutionary insights into 3D genome organization and epigenetic landscape of Vigna mungo.</title>
        <authorList>
            <person name="Junaid A."/>
            <person name="Singh B."/>
            <person name="Bhatia S."/>
        </authorList>
    </citation>
    <scope>NUCLEOTIDE SEQUENCE [LARGE SCALE GENOMIC DNA]</scope>
    <source>
        <strain evidence="2">Urdbean</strain>
    </source>
</reference>
<evidence type="ECO:0000313" key="3">
    <source>
        <dbReference type="Proteomes" id="UP001374535"/>
    </source>
</evidence>
<keyword evidence="1" id="KW-1133">Transmembrane helix</keyword>
<dbReference type="Proteomes" id="UP001374535">
    <property type="component" value="Chromosome 9"/>
</dbReference>